<dbReference type="OrthoDB" id="517402at2"/>
<dbReference type="NCBIfam" id="TIGR01552">
    <property type="entry name" value="phd_fam"/>
    <property type="match status" value="1"/>
</dbReference>
<comment type="similarity">
    <text evidence="1 2">Belongs to the phD/YefM antitoxin family.</text>
</comment>
<accession>A0A561QVF9</accession>
<evidence type="ECO:0000256" key="2">
    <source>
        <dbReference type="RuleBase" id="RU362080"/>
    </source>
</evidence>
<dbReference type="Proteomes" id="UP000320653">
    <property type="component" value="Unassembled WGS sequence"/>
</dbReference>
<dbReference type="SUPFAM" id="SSF143120">
    <property type="entry name" value="YefM-like"/>
    <property type="match status" value="1"/>
</dbReference>
<dbReference type="RefSeq" id="WP_145636516.1">
    <property type="nucleotide sequence ID" value="NZ_VIWP01000003.1"/>
</dbReference>
<evidence type="ECO:0000313" key="4">
    <source>
        <dbReference type="Proteomes" id="UP000320653"/>
    </source>
</evidence>
<sequence>MSTVSLKDAKAAFSSIVDQASAGEFVTITRHGKPAAVLVSVDAAEIARKVSLTRQHSLADHLLAFPAGDGIDFERNRTPSRDIDL</sequence>
<dbReference type="AlphaFoldDB" id="A0A561QVF9"/>
<reference evidence="3 4" key="1">
    <citation type="submission" date="2019-06" db="EMBL/GenBank/DDBJ databases">
        <title>Sorghum-associated microbial communities from plants grown in Nebraska, USA.</title>
        <authorList>
            <person name="Schachtman D."/>
        </authorList>
    </citation>
    <scope>NUCLEOTIDE SEQUENCE [LARGE SCALE GENOMIC DNA]</scope>
    <source>
        <strain evidence="3 4">1225</strain>
    </source>
</reference>
<dbReference type="EMBL" id="VIWP01000003">
    <property type="protein sequence ID" value="TWF54358.1"/>
    <property type="molecule type" value="Genomic_DNA"/>
</dbReference>
<comment type="function">
    <text evidence="2">Antitoxin component of a type II toxin-antitoxin (TA) system.</text>
</comment>
<evidence type="ECO:0000313" key="3">
    <source>
        <dbReference type="EMBL" id="TWF54358.1"/>
    </source>
</evidence>
<protein>
    <recommendedName>
        <fullName evidence="2">Antitoxin</fullName>
    </recommendedName>
</protein>
<gene>
    <name evidence="3" type="ORF">FHW37_103223</name>
</gene>
<dbReference type="Pfam" id="PF02604">
    <property type="entry name" value="PhdYeFM_antitox"/>
    <property type="match status" value="1"/>
</dbReference>
<proteinExistence type="inferred from homology"/>
<organism evidence="3 4">
    <name type="scientific">Neorhizobium alkalisoli</name>
    <dbReference type="NCBI Taxonomy" id="528178"/>
    <lineage>
        <taxon>Bacteria</taxon>
        <taxon>Pseudomonadati</taxon>
        <taxon>Pseudomonadota</taxon>
        <taxon>Alphaproteobacteria</taxon>
        <taxon>Hyphomicrobiales</taxon>
        <taxon>Rhizobiaceae</taxon>
        <taxon>Rhizobium/Agrobacterium group</taxon>
        <taxon>Neorhizobium</taxon>
    </lineage>
</organism>
<keyword evidence="4" id="KW-1185">Reference proteome</keyword>
<dbReference type="Gene3D" id="3.40.1620.10">
    <property type="entry name" value="YefM-like domain"/>
    <property type="match status" value="1"/>
</dbReference>
<comment type="caution">
    <text evidence="3">The sequence shown here is derived from an EMBL/GenBank/DDBJ whole genome shotgun (WGS) entry which is preliminary data.</text>
</comment>
<name>A0A561QVF9_9HYPH</name>
<dbReference type="InterPro" id="IPR006442">
    <property type="entry name" value="Antitoxin_Phd/YefM"/>
</dbReference>
<evidence type="ECO:0000256" key="1">
    <source>
        <dbReference type="ARBA" id="ARBA00009981"/>
    </source>
</evidence>
<dbReference type="InterPro" id="IPR036165">
    <property type="entry name" value="YefM-like_sf"/>
</dbReference>